<evidence type="ECO:0000313" key="2">
    <source>
        <dbReference type="EMBL" id="RFA31511.1"/>
    </source>
</evidence>
<accession>A0A3E0WH60</accession>
<keyword evidence="3" id="KW-1185">Reference proteome</keyword>
<protein>
    <submittedName>
        <fullName evidence="2">Uncharacterized protein</fullName>
    </submittedName>
</protein>
<comment type="caution">
    <text evidence="2">The sequence shown here is derived from an EMBL/GenBank/DDBJ whole genome shotgun (WGS) entry which is preliminary data.</text>
</comment>
<organism evidence="2 3">
    <name type="scientific">Alkalilimnicola ehrlichii</name>
    <dbReference type="NCBI Taxonomy" id="351052"/>
    <lineage>
        <taxon>Bacteria</taxon>
        <taxon>Pseudomonadati</taxon>
        <taxon>Pseudomonadota</taxon>
        <taxon>Gammaproteobacteria</taxon>
        <taxon>Chromatiales</taxon>
        <taxon>Ectothiorhodospiraceae</taxon>
        <taxon>Alkalilimnicola</taxon>
    </lineage>
</organism>
<feature type="non-terminal residue" evidence="2">
    <location>
        <position position="1"/>
    </location>
</feature>
<sequence length="60" mass="6600">DEVALLLEDLLSSGFAQQPVVDGDARIQPRRLLVPRHEQEGQFSHSNIATTPMARSDVGM</sequence>
<gene>
    <name evidence="2" type="ORF">CAL65_22480</name>
</gene>
<evidence type="ECO:0000313" key="3">
    <source>
        <dbReference type="Proteomes" id="UP000256763"/>
    </source>
</evidence>
<dbReference type="Proteomes" id="UP000256763">
    <property type="component" value="Unassembled WGS sequence"/>
</dbReference>
<dbReference type="EMBL" id="NFZW01000055">
    <property type="protein sequence ID" value="RFA31511.1"/>
    <property type="molecule type" value="Genomic_DNA"/>
</dbReference>
<name>A0A3E0WH60_9GAMM</name>
<evidence type="ECO:0000256" key="1">
    <source>
        <dbReference type="SAM" id="MobiDB-lite"/>
    </source>
</evidence>
<reference evidence="3" key="1">
    <citation type="submission" date="2017-05" db="EMBL/GenBank/DDBJ databases">
        <authorList>
            <person name="Sharma S."/>
            <person name="Sidhu C."/>
            <person name="Pinnaka A.K."/>
        </authorList>
    </citation>
    <scope>NUCLEOTIDE SEQUENCE [LARGE SCALE GENOMIC DNA]</scope>
    <source>
        <strain evidence="3">AK93</strain>
    </source>
</reference>
<proteinExistence type="predicted"/>
<feature type="region of interest" description="Disordered" evidence="1">
    <location>
        <begin position="37"/>
        <end position="60"/>
    </location>
</feature>
<feature type="compositionally biased region" description="Polar residues" evidence="1">
    <location>
        <begin position="41"/>
        <end position="50"/>
    </location>
</feature>
<dbReference type="AlphaFoldDB" id="A0A3E0WH60"/>